<feature type="non-terminal residue" evidence="2">
    <location>
        <position position="275"/>
    </location>
</feature>
<feature type="region of interest" description="Disordered" evidence="1">
    <location>
        <begin position="1"/>
        <end position="35"/>
    </location>
</feature>
<sequence length="275" mass="30022">MWSHRLTPQHAPSSPAVPESATQSRSANSCPSIAPTCPTPKRALKKCGRLFIKAWKVLTSSRFPRTSGRFSFVPPGFEIVSPAPTMSHALPPTASPPPSTAPSPPPYDFEAAPVQAPVQRPGYQRLTSHSSTSIATTSTSVMPRLRIPRRTASGKTRHPHVVGGAERSPPSRAARAHPINRPRPLASQTRLAGAHSRREAYVYVPGPHVTRLPSRRRPRSVSGRVVVSRPGELQPLDRRASTNSSIHQRRRTRSDAKRIAADWRAGSYVLVEIVN</sequence>
<organism evidence="3">
    <name type="scientific">Schizophyllum commune (strain H4-8 / FGSC 9210)</name>
    <name type="common">Split gill fungus</name>
    <dbReference type="NCBI Taxonomy" id="578458"/>
    <lineage>
        <taxon>Eukaryota</taxon>
        <taxon>Fungi</taxon>
        <taxon>Dikarya</taxon>
        <taxon>Basidiomycota</taxon>
        <taxon>Agaricomycotina</taxon>
        <taxon>Agaricomycetes</taxon>
        <taxon>Agaricomycetidae</taxon>
        <taxon>Agaricales</taxon>
        <taxon>Schizophyllaceae</taxon>
        <taxon>Schizophyllum</taxon>
    </lineage>
</organism>
<dbReference type="AlphaFoldDB" id="D8Q0P9"/>
<evidence type="ECO:0000256" key="1">
    <source>
        <dbReference type="SAM" id="MobiDB-lite"/>
    </source>
</evidence>
<keyword evidence="3" id="KW-1185">Reference proteome</keyword>
<feature type="region of interest" description="Disordered" evidence="1">
    <location>
        <begin position="88"/>
        <end position="111"/>
    </location>
</feature>
<feature type="compositionally biased region" description="Polar residues" evidence="1">
    <location>
        <begin position="20"/>
        <end position="31"/>
    </location>
</feature>
<protein>
    <submittedName>
        <fullName evidence="2">Uncharacterized protein</fullName>
    </submittedName>
</protein>
<reference evidence="2 3" key="1">
    <citation type="journal article" date="2010" name="Nat. Biotechnol.">
        <title>Genome sequence of the model mushroom Schizophyllum commune.</title>
        <authorList>
            <person name="Ohm R.A."/>
            <person name="de Jong J.F."/>
            <person name="Lugones L.G."/>
            <person name="Aerts A."/>
            <person name="Kothe E."/>
            <person name="Stajich J.E."/>
            <person name="de Vries R.P."/>
            <person name="Record E."/>
            <person name="Levasseur A."/>
            <person name="Baker S.E."/>
            <person name="Bartholomew K.A."/>
            <person name="Coutinho P.M."/>
            <person name="Erdmann S."/>
            <person name="Fowler T.J."/>
            <person name="Gathman A.C."/>
            <person name="Lombard V."/>
            <person name="Henrissat B."/>
            <person name="Knabe N."/>
            <person name="Kuees U."/>
            <person name="Lilly W.W."/>
            <person name="Lindquist E."/>
            <person name="Lucas S."/>
            <person name="Magnuson J.K."/>
            <person name="Piumi F."/>
            <person name="Raudaskoski M."/>
            <person name="Salamov A."/>
            <person name="Schmutz J."/>
            <person name="Schwarze F.W.M.R."/>
            <person name="vanKuyk P.A."/>
            <person name="Horton J.S."/>
            <person name="Grigoriev I.V."/>
            <person name="Woesten H.A.B."/>
        </authorList>
    </citation>
    <scope>NUCLEOTIDE SEQUENCE [LARGE SCALE GENOMIC DNA]</scope>
    <source>
        <strain evidence="3">H4-8 / FGSC 9210</strain>
    </source>
</reference>
<feature type="region of interest" description="Disordered" evidence="1">
    <location>
        <begin position="235"/>
        <end position="256"/>
    </location>
</feature>
<dbReference type="InParanoid" id="D8Q0P9"/>
<dbReference type="EMBL" id="GL377305">
    <property type="protein sequence ID" value="EFI98382.1"/>
    <property type="molecule type" value="Genomic_DNA"/>
</dbReference>
<evidence type="ECO:0000313" key="3">
    <source>
        <dbReference type="Proteomes" id="UP000007431"/>
    </source>
</evidence>
<evidence type="ECO:0000313" key="2">
    <source>
        <dbReference type="EMBL" id="EFI98382.1"/>
    </source>
</evidence>
<feature type="region of interest" description="Disordered" evidence="1">
    <location>
        <begin position="124"/>
        <end position="188"/>
    </location>
</feature>
<dbReference type="Proteomes" id="UP000007431">
    <property type="component" value="Unassembled WGS sequence"/>
</dbReference>
<proteinExistence type="predicted"/>
<dbReference type="VEuPathDB" id="FungiDB:SCHCODRAFT_02618580"/>
<accession>D8Q0P9</accession>
<dbReference type="HOGENOM" id="CLU_1012497_0_0_1"/>
<feature type="compositionally biased region" description="Low complexity" evidence="1">
    <location>
        <begin position="127"/>
        <end position="140"/>
    </location>
</feature>
<name>D8Q0P9_SCHCM</name>
<gene>
    <name evidence="2" type="ORF">SCHCODRAFT_107988</name>
</gene>
<feature type="compositionally biased region" description="Pro residues" evidence="1">
    <location>
        <begin position="93"/>
        <end position="107"/>
    </location>
</feature>